<dbReference type="EMBL" id="SDPI01000031">
    <property type="protein sequence ID" value="TPG99368.1"/>
    <property type="molecule type" value="Genomic_DNA"/>
</dbReference>
<accession>A0A502JPZ3</accession>
<evidence type="ECO:0000313" key="2">
    <source>
        <dbReference type="Proteomes" id="UP000318695"/>
    </source>
</evidence>
<dbReference type="AlphaFoldDB" id="A0A502JPZ3"/>
<reference evidence="1 2" key="1">
    <citation type="submission" date="2019-01" db="EMBL/GenBank/DDBJ databases">
        <title>Comparative genomic analysis identifies haemin-independent Haemophilus haemolyticus: a formal re-classification of Haemophilus intermedius.</title>
        <authorList>
            <person name="Harris T.M."/>
            <person name="Price E.P."/>
            <person name="Sarovich D.S."/>
            <person name="Norskov-Lauritsen N."/>
            <person name="Beissbarth J."/>
            <person name="Chang A.B."/>
            <person name="Smith-Vaughan H.C."/>
        </authorList>
    </citation>
    <scope>NUCLEOTIDE SEQUENCE [LARGE SCALE GENOMIC DNA]</scope>
    <source>
        <strain evidence="1 2">CCUG 30218</strain>
    </source>
</reference>
<dbReference type="Proteomes" id="UP000318695">
    <property type="component" value="Unassembled WGS sequence"/>
</dbReference>
<proteinExistence type="predicted"/>
<comment type="caution">
    <text evidence="1">The sequence shown here is derived from an EMBL/GenBank/DDBJ whole genome shotgun (WGS) entry which is preliminary data.</text>
</comment>
<dbReference type="RefSeq" id="WP_140578386.1">
    <property type="nucleotide sequence ID" value="NZ_JACBKB010000048.1"/>
</dbReference>
<protein>
    <submittedName>
        <fullName evidence="1">Uncharacterized protein</fullName>
    </submittedName>
</protein>
<organism evidence="1 2">
    <name type="scientific">Haemophilus haemolyticus</name>
    <dbReference type="NCBI Taxonomy" id="726"/>
    <lineage>
        <taxon>Bacteria</taxon>
        <taxon>Pseudomonadati</taxon>
        <taxon>Pseudomonadota</taxon>
        <taxon>Gammaproteobacteria</taxon>
        <taxon>Pasteurellales</taxon>
        <taxon>Pasteurellaceae</taxon>
        <taxon>Haemophilus</taxon>
    </lineage>
</organism>
<gene>
    <name evidence="1" type="ORF">EUX54_06755</name>
</gene>
<name>A0A502JPZ3_HAEHA</name>
<sequence length="80" mass="9019">MHSISPQHPHPNGAITMNAAITTEILKKTDCQLNSSQLKQCSANTSYSRLSLSDRIQKTKLSKLPVIDEWEQLIPIFEEI</sequence>
<evidence type="ECO:0000313" key="1">
    <source>
        <dbReference type="EMBL" id="TPG99368.1"/>
    </source>
</evidence>